<evidence type="ECO:0000256" key="1">
    <source>
        <dbReference type="SAM" id="MobiDB-lite"/>
    </source>
</evidence>
<protein>
    <submittedName>
        <fullName evidence="2">Uncharacterized protein</fullName>
    </submittedName>
</protein>
<proteinExistence type="predicted"/>
<dbReference type="AlphaFoldDB" id="A0A7R9A9M8"/>
<reference evidence="2" key="1">
    <citation type="submission" date="2020-11" db="EMBL/GenBank/DDBJ databases">
        <authorList>
            <person name="Tran Van P."/>
        </authorList>
    </citation>
    <scope>NUCLEOTIDE SEQUENCE</scope>
</reference>
<organism evidence="2">
    <name type="scientific">Darwinula stevensoni</name>
    <dbReference type="NCBI Taxonomy" id="69355"/>
    <lineage>
        <taxon>Eukaryota</taxon>
        <taxon>Metazoa</taxon>
        <taxon>Ecdysozoa</taxon>
        <taxon>Arthropoda</taxon>
        <taxon>Crustacea</taxon>
        <taxon>Oligostraca</taxon>
        <taxon>Ostracoda</taxon>
        <taxon>Podocopa</taxon>
        <taxon>Podocopida</taxon>
        <taxon>Darwinulocopina</taxon>
        <taxon>Darwinuloidea</taxon>
        <taxon>Darwinulidae</taxon>
        <taxon>Darwinula</taxon>
    </lineage>
</organism>
<feature type="compositionally biased region" description="Basic and acidic residues" evidence="1">
    <location>
        <begin position="127"/>
        <end position="136"/>
    </location>
</feature>
<feature type="region of interest" description="Disordered" evidence="1">
    <location>
        <begin position="118"/>
        <end position="144"/>
    </location>
</feature>
<sequence length="427" mass="48243">MGDPEPETKKNCHRVPVKYALQRKAGGDEKQVLERFSCATNLSTISGGDDELRSLALAPSLGWMRNEDHTASTIAGGIGSLAHVLSRIIVDESKAREDVREKSPLIEIPIFPTAPFSDVRSKRRKATSRDRRKEREESEDPIPYGNISNVLAILRDHRGRVQSKEQDERKRCVRNIPMEWKSPYPQPPSLLPSPFSDVSNKRRKATSRNWRKEMEESDDPIPYGKVMQKGTVVEDRRPFRPFKMWMRLFAFVALVTALTADSDDKMQGSDDHNPLQTEAQSYPGKPVRELSKADSQNPDLLSVLFTNERIYKATRPLIPMNDSIDTEVASPFPLLRLPSPEPICERVPDWGLVGSGSSAGFRVGPLPLDFQRRRQMYPNENLFPKTGGDENQVHEMLSRATNPSTIAGGDDELRTIALAPFLDWMRK</sequence>
<dbReference type="EMBL" id="LR902148">
    <property type="protein sequence ID" value="CAD7250051.1"/>
    <property type="molecule type" value="Genomic_DNA"/>
</dbReference>
<feature type="compositionally biased region" description="Basic and acidic residues" evidence="1">
    <location>
        <begin position="264"/>
        <end position="273"/>
    </location>
</feature>
<dbReference type="EMBL" id="CAJPEV010002631">
    <property type="protein sequence ID" value="CAG0897553.1"/>
    <property type="molecule type" value="Genomic_DNA"/>
</dbReference>
<feature type="region of interest" description="Disordered" evidence="1">
    <location>
        <begin position="179"/>
        <end position="217"/>
    </location>
</feature>
<gene>
    <name evidence="2" type="ORF">DSTB1V02_LOCUS9835</name>
</gene>
<accession>A0A7R9A9M8</accession>
<evidence type="ECO:0000313" key="2">
    <source>
        <dbReference type="EMBL" id="CAD7250051.1"/>
    </source>
</evidence>
<name>A0A7R9A9M8_9CRUS</name>
<dbReference type="Proteomes" id="UP000677054">
    <property type="component" value="Unassembled WGS sequence"/>
</dbReference>
<feature type="region of interest" description="Disordered" evidence="1">
    <location>
        <begin position="264"/>
        <end position="283"/>
    </location>
</feature>
<keyword evidence="3" id="KW-1185">Reference proteome</keyword>
<evidence type="ECO:0000313" key="3">
    <source>
        <dbReference type="Proteomes" id="UP000677054"/>
    </source>
</evidence>